<dbReference type="SUPFAM" id="SSF57756">
    <property type="entry name" value="Retrovirus zinc finger-like domains"/>
    <property type="match status" value="1"/>
</dbReference>
<dbReference type="InterPro" id="IPR036875">
    <property type="entry name" value="Znf_CCHC_sf"/>
</dbReference>
<dbReference type="Proteomes" id="UP001474421">
    <property type="component" value="Unassembled WGS sequence"/>
</dbReference>
<organism evidence="4 5">
    <name type="scientific">Crotalus adamanteus</name>
    <name type="common">Eastern diamondback rattlesnake</name>
    <dbReference type="NCBI Taxonomy" id="8729"/>
    <lineage>
        <taxon>Eukaryota</taxon>
        <taxon>Metazoa</taxon>
        <taxon>Chordata</taxon>
        <taxon>Craniata</taxon>
        <taxon>Vertebrata</taxon>
        <taxon>Euteleostomi</taxon>
        <taxon>Lepidosauria</taxon>
        <taxon>Squamata</taxon>
        <taxon>Bifurcata</taxon>
        <taxon>Unidentata</taxon>
        <taxon>Episquamata</taxon>
        <taxon>Toxicofera</taxon>
        <taxon>Serpentes</taxon>
        <taxon>Colubroidea</taxon>
        <taxon>Viperidae</taxon>
        <taxon>Crotalinae</taxon>
        <taxon>Crotalus</taxon>
    </lineage>
</organism>
<feature type="compositionally biased region" description="Polar residues" evidence="2">
    <location>
        <begin position="69"/>
        <end position="80"/>
    </location>
</feature>
<evidence type="ECO:0000313" key="4">
    <source>
        <dbReference type="EMBL" id="KAK9395632.1"/>
    </source>
</evidence>
<accession>A0AAW1B138</accession>
<evidence type="ECO:0000256" key="1">
    <source>
        <dbReference type="PROSITE-ProRule" id="PRU00047"/>
    </source>
</evidence>
<sequence>MRPRRSEDKQREGGQVPLRATSKPSGAPREAVFRCFRCNQPGHRAAECPAPSPRKPTTSGRATPMKTAAESSRAATQQATPGVRRGSPATPEPAAAARYQPGDDEDSPDDGSADPMKRERLHASAIWSSSAGFTDFPGRYVSDANVWAAASDW</sequence>
<keyword evidence="1" id="KW-0862">Zinc</keyword>
<dbReference type="EMBL" id="JAOTOJ010000009">
    <property type="protein sequence ID" value="KAK9395632.1"/>
    <property type="molecule type" value="Genomic_DNA"/>
</dbReference>
<evidence type="ECO:0000256" key="2">
    <source>
        <dbReference type="SAM" id="MobiDB-lite"/>
    </source>
</evidence>
<dbReference type="SMART" id="SM00343">
    <property type="entry name" value="ZnF_C2HC"/>
    <property type="match status" value="1"/>
</dbReference>
<feature type="region of interest" description="Disordered" evidence="2">
    <location>
        <begin position="1"/>
        <end position="29"/>
    </location>
</feature>
<dbReference type="AlphaFoldDB" id="A0AAW1B138"/>
<reference evidence="4 5" key="1">
    <citation type="journal article" date="2024" name="Proc. Natl. Acad. Sci. U.S.A.">
        <title>The genetic regulatory architecture and epigenomic basis for age-related changes in rattlesnake venom.</title>
        <authorList>
            <person name="Hogan M.P."/>
            <person name="Holding M.L."/>
            <person name="Nystrom G.S."/>
            <person name="Colston T.J."/>
            <person name="Bartlett D.A."/>
            <person name="Mason A.J."/>
            <person name="Ellsworth S.A."/>
            <person name="Rautsaw R.M."/>
            <person name="Lawrence K.C."/>
            <person name="Strickland J.L."/>
            <person name="He B."/>
            <person name="Fraser P."/>
            <person name="Margres M.J."/>
            <person name="Gilbert D.M."/>
            <person name="Gibbs H.L."/>
            <person name="Parkinson C.L."/>
            <person name="Rokyta D.R."/>
        </authorList>
    </citation>
    <scope>NUCLEOTIDE SEQUENCE [LARGE SCALE GENOMIC DNA]</scope>
    <source>
        <strain evidence="4">DRR0105</strain>
    </source>
</reference>
<dbReference type="InterPro" id="IPR001878">
    <property type="entry name" value="Znf_CCHC"/>
</dbReference>
<feature type="compositionally biased region" description="Basic and acidic residues" evidence="2">
    <location>
        <begin position="1"/>
        <end position="12"/>
    </location>
</feature>
<dbReference type="Pfam" id="PF00098">
    <property type="entry name" value="zf-CCHC"/>
    <property type="match status" value="1"/>
</dbReference>
<keyword evidence="1" id="KW-0863">Zinc-finger</keyword>
<dbReference type="Gene3D" id="4.10.60.10">
    <property type="entry name" value="Zinc finger, CCHC-type"/>
    <property type="match status" value="1"/>
</dbReference>
<keyword evidence="1" id="KW-0479">Metal-binding</keyword>
<protein>
    <recommendedName>
        <fullName evidence="3">CCHC-type domain-containing protein</fullName>
    </recommendedName>
</protein>
<keyword evidence="5" id="KW-1185">Reference proteome</keyword>
<feature type="compositionally biased region" description="Acidic residues" evidence="2">
    <location>
        <begin position="102"/>
        <end position="112"/>
    </location>
</feature>
<comment type="caution">
    <text evidence="4">The sequence shown here is derived from an EMBL/GenBank/DDBJ whole genome shotgun (WGS) entry which is preliminary data.</text>
</comment>
<feature type="region of interest" description="Disordered" evidence="2">
    <location>
        <begin position="42"/>
        <end position="120"/>
    </location>
</feature>
<gene>
    <name evidence="4" type="ORF">NXF25_018993</name>
</gene>
<dbReference type="PROSITE" id="PS50158">
    <property type="entry name" value="ZF_CCHC"/>
    <property type="match status" value="1"/>
</dbReference>
<dbReference type="GO" id="GO:0008270">
    <property type="term" value="F:zinc ion binding"/>
    <property type="evidence" value="ECO:0007669"/>
    <property type="project" value="UniProtKB-KW"/>
</dbReference>
<name>A0AAW1B138_CROAD</name>
<feature type="domain" description="CCHC-type" evidence="3">
    <location>
        <begin position="34"/>
        <end position="49"/>
    </location>
</feature>
<evidence type="ECO:0000259" key="3">
    <source>
        <dbReference type="PROSITE" id="PS50158"/>
    </source>
</evidence>
<proteinExistence type="predicted"/>
<dbReference type="GO" id="GO:0003676">
    <property type="term" value="F:nucleic acid binding"/>
    <property type="evidence" value="ECO:0007669"/>
    <property type="project" value="InterPro"/>
</dbReference>
<evidence type="ECO:0000313" key="5">
    <source>
        <dbReference type="Proteomes" id="UP001474421"/>
    </source>
</evidence>